<feature type="domain" description="Beta-glucuronidase C-terminal" evidence="3">
    <location>
        <begin position="421"/>
        <end position="527"/>
    </location>
</feature>
<evidence type="ECO:0000256" key="1">
    <source>
        <dbReference type="SAM" id="MobiDB-lite"/>
    </source>
</evidence>
<evidence type="ECO:0000256" key="2">
    <source>
        <dbReference type="SAM" id="SignalP"/>
    </source>
</evidence>
<feature type="region of interest" description="Disordered" evidence="1">
    <location>
        <begin position="539"/>
        <end position="567"/>
    </location>
</feature>
<sequence>MRPSRRFSFVLLCPLVTGVITVPTRVRVIGIENAADAVISNPLDPSFAGFGIESSNLFDFTGHEEPNRFSLQLLQNLAEFSGRPPYIRVGGNTQDYMLYDKNHSAWHWINNPSCKGRGTVPSDSMVIGPRFFESLDRLPSGTPLTLGLNLGYVGTDYEDKLVEFAAAAVNSLKNVMLRSFEIGNEPDLYLQNQLRAGAWAGDTYTSEFLHRAKLLYEKVLEPAGLPSQFFEPPSSASTIGNTFEILSLAKAGLLGTYDGREYVASWNQHNYFYFIGVSKGNITIDRLLNLDATDEQFAYWKKQVAIAIDQGRPYALREMSCVGPLGLHGVSDTFASALWAFNFLLYAATLNISSVQMHVTDNSYAAAWKPTDLDGVAPHVRPQYYAHAAMAQIIGSGNGTTQIGAINLEDIPEQYKGYIRAYSVYCSSVLSSIILINSKPAMESEDNKANFIFDIQWGDGSERTKKKVLVSYLTAPGADSFTGVVFNGMSFSDIDGTRIDVDDTVQMMTTNEDGVTRFQLRDSAAAVLRMDNVRLGTEPVATSPPKFTMAPKGTKSSSSTSSIESSSTSSVRAATSAAVVGTGPMVVILVICRSLCWQGLAAALVASIVGDVFGIL</sequence>
<dbReference type="OrthoDB" id="2831684at2759"/>
<dbReference type="Gene3D" id="3.20.20.80">
    <property type="entry name" value="Glycosidases"/>
    <property type="match status" value="1"/>
</dbReference>
<dbReference type="InterPro" id="IPR031728">
    <property type="entry name" value="GlcAase_C"/>
</dbReference>
<dbReference type="PANTHER" id="PTHR36183:SF2">
    <property type="entry name" value="BETA-GLUCURONIDASE C-TERMINAL DOMAIN-CONTAINING PROTEIN"/>
    <property type="match status" value="1"/>
</dbReference>
<feature type="chain" id="PRO_5025394291" description="Beta-glucuronidase C-terminal domain-containing protein" evidence="2">
    <location>
        <begin position="22"/>
        <end position="616"/>
    </location>
</feature>
<dbReference type="InterPro" id="IPR017853">
    <property type="entry name" value="GH"/>
</dbReference>
<accession>A0A6A6JHK3</accession>
<reference evidence="4" key="1">
    <citation type="journal article" date="2020" name="Stud. Mycol.">
        <title>101 Dothideomycetes genomes: a test case for predicting lifestyles and emergence of pathogens.</title>
        <authorList>
            <person name="Haridas S."/>
            <person name="Albert R."/>
            <person name="Binder M."/>
            <person name="Bloem J."/>
            <person name="Labutti K."/>
            <person name="Salamov A."/>
            <person name="Andreopoulos B."/>
            <person name="Baker S."/>
            <person name="Barry K."/>
            <person name="Bills G."/>
            <person name="Bluhm B."/>
            <person name="Cannon C."/>
            <person name="Castanera R."/>
            <person name="Culley D."/>
            <person name="Daum C."/>
            <person name="Ezra D."/>
            <person name="Gonzalez J."/>
            <person name="Henrissat B."/>
            <person name="Kuo A."/>
            <person name="Liang C."/>
            <person name="Lipzen A."/>
            <person name="Lutzoni F."/>
            <person name="Magnuson J."/>
            <person name="Mondo S."/>
            <person name="Nolan M."/>
            <person name="Ohm R."/>
            <person name="Pangilinan J."/>
            <person name="Park H.-J."/>
            <person name="Ramirez L."/>
            <person name="Alfaro M."/>
            <person name="Sun H."/>
            <person name="Tritt A."/>
            <person name="Yoshinaga Y."/>
            <person name="Zwiers L.-H."/>
            <person name="Turgeon B."/>
            <person name="Goodwin S."/>
            <person name="Spatafora J."/>
            <person name="Crous P."/>
            <person name="Grigoriev I."/>
        </authorList>
    </citation>
    <scope>NUCLEOTIDE SEQUENCE</scope>
    <source>
        <strain evidence="4">CBS 379.55</strain>
    </source>
</reference>
<dbReference type="AlphaFoldDB" id="A0A6A6JHK3"/>
<feature type="compositionally biased region" description="Low complexity" evidence="1">
    <location>
        <begin position="554"/>
        <end position="567"/>
    </location>
</feature>
<keyword evidence="5" id="KW-1185">Reference proteome</keyword>
<protein>
    <recommendedName>
        <fullName evidence="3">Beta-glucuronidase C-terminal domain-containing protein</fullName>
    </recommendedName>
</protein>
<feature type="signal peptide" evidence="2">
    <location>
        <begin position="1"/>
        <end position="21"/>
    </location>
</feature>
<name>A0A6A6JHK3_WESOR</name>
<dbReference type="GeneID" id="54550183"/>
<proteinExistence type="predicted"/>
<gene>
    <name evidence="4" type="ORF">EI97DRAFT_419885</name>
</gene>
<dbReference type="PANTHER" id="PTHR36183">
    <property type="entry name" value="BETA-GLUCURONIDASE"/>
    <property type="match status" value="1"/>
</dbReference>
<evidence type="ECO:0000259" key="3">
    <source>
        <dbReference type="Pfam" id="PF16862"/>
    </source>
</evidence>
<evidence type="ECO:0000313" key="4">
    <source>
        <dbReference type="EMBL" id="KAF2275583.1"/>
    </source>
</evidence>
<dbReference type="InterPro" id="IPR052974">
    <property type="entry name" value="GH79_Enzymes"/>
</dbReference>
<evidence type="ECO:0000313" key="5">
    <source>
        <dbReference type="Proteomes" id="UP000800097"/>
    </source>
</evidence>
<keyword evidence="2" id="KW-0732">Signal</keyword>
<dbReference type="EMBL" id="ML986496">
    <property type="protein sequence ID" value="KAF2275583.1"/>
    <property type="molecule type" value="Genomic_DNA"/>
</dbReference>
<dbReference type="Proteomes" id="UP000800097">
    <property type="component" value="Unassembled WGS sequence"/>
</dbReference>
<dbReference type="RefSeq" id="XP_033653122.1">
    <property type="nucleotide sequence ID" value="XM_033797008.1"/>
</dbReference>
<dbReference type="Pfam" id="PF16862">
    <property type="entry name" value="Glyco_hydro_79C"/>
    <property type="match status" value="1"/>
</dbReference>
<organism evidence="4 5">
    <name type="scientific">Westerdykella ornata</name>
    <dbReference type="NCBI Taxonomy" id="318751"/>
    <lineage>
        <taxon>Eukaryota</taxon>
        <taxon>Fungi</taxon>
        <taxon>Dikarya</taxon>
        <taxon>Ascomycota</taxon>
        <taxon>Pezizomycotina</taxon>
        <taxon>Dothideomycetes</taxon>
        <taxon>Pleosporomycetidae</taxon>
        <taxon>Pleosporales</taxon>
        <taxon>Sporormiaceae</taxon>
        <taxon>Westerdykella</taxon>
    </lineage>
</organism>
<dbReference type="SUPFAM" id="SSF51445">
    <property type="entry name" value="(Trans)glycosidases"/>
    <property type="match status" value="1"/>
</dbReference>